<dbReference type="PANTHER" id="PTHR42928:SF1">
    <property type="entry name" value="BLR4371 PROTEIN"/>
    <property type="match status" value="1"/>
</dbReference>
<evidence type="ECO:0000313" key="4">
    <source>
        <dbReference type="Proteomes" id="UP001612741"/>
    </source>
</evidence>
<dbReference type="Gene3D" id="3.40.190.10">
    <property type="entry name" value="Periplasmic binding protein-like II"/>
    <property type="match status" value="1"/>
</dbReference>
<dbReference type="Pfam" id="PF03401">
    <property type="entry name" value="TctC"/>
    <property type="match status" value="1"/>
</dbReference>
<dbReference type="Gene3D" id="3.40.190.150">
    <property type="entry name" value="Bordetella uptake gene, domain 1"/>
    <property type="match status" value="1"/>
</dbReference>
<keyword evidence="4" id="KW-1185">Reference proteome</keyword>
<dbReference type="PIRSF" id="PIRSF017082">
    <property type="entry name" value="YflP"/>
    <property type="match status" value="1"/>
</dbReference>
<organism evidence="3 4">
    <name type="scientific">Nonomuraea typhae</name>
    <dbReference type="NCBI Taxonomy" id="2603600"/>
    <lineage>
        <taxon>Bacteria</taxon>
        <taxon>Bacillati</taxon>
        <taxon>Actinomycetota</taxon>
        <taxon>Actinomycetes</taxon>
        <taxon>Streptosporangiales</taxon>
        <taxon>Streptosporangiaceae</taxon>
        <taxon>Nonomuraea</taxon>
    </lineage>
</organism>
<feature type="chain" id="PRO_5045262854" evidence="2">
    <location>
        <begin position="30"/>
        <end position="335"/>
    </location>
</feature>
<dbReference type="CDD" id="cd07012">
    <property type="entry name" value="PBP2_Bug_TTT"/>
    <property type="match status" value="1"/>
</dbReference>
<evidence type="ECO:0000313" key="3">
    <source>
        <dbReference type="EMBL" id="MFI6504479.1"/>
    </source>
</evidence>
<comment type="caution">
    <text evidence="3">The sequence shown here is derived from an EMBL/GenBank/DDBJ whole genome shotgun (WGS) entry which is preliminary data.</text>
</comment>
<keyword evidence="2" id="KW-0732">Signal</keyword>
<comment type="similarity">
    <text evidence="1">Belongs to the UPF0065 (bug) family.</text>
</comment>
<name>A0ABW7ZAG4_9ACTN</name>
<evidence type="ECO:0000256" key="1">
    <source>
        <dbReference type="ARBA" id="ARBA00006987"/>
    </source>
</evidence>
<proteinExistence type="inferred from homology"/>
<reference evidence="3 4" key="1">
    <citation type="submission" date="2024-10" db="EMBL/GenBank/DDBJ databases">
        <title>The Natural Products Discovery Center: Release of the First 8490 Sequenced Strains for Exploring Actinobacteria Biosynthetic Diversity.</title>
        <authorList>
            <person name="Kalkreuter E."/>
            <person name="Kautsar S.A."/>
            <person name="Yang D."/>
            <person name="Bader C.D."/>
            <person name="Teijaro C.N."/>
            <person name="Fluegel L."/>
            <person name="Davis C.M."/>
            <person name="Simpson J.R."/>
            <person name="Lauterbach L."/>
            <person name="Steele A.D."/>
            <person name="Gui C."/>
            <person name="Meng S."/>
            <person name="Li G."/>
            <person name="Viehrig K."/>
            <person name="Ye F."/>
            <person name="Su P."/>
            <person name="Kiefer A.F."/>
            <person name="Nichols A."/>
            <person name="Cepeda A.J."/>
            <person name="Yan W."/>
            <person name="Fan B."/>
            <person name="Jiang Y."/>
            <person name="Adhikari A."/>
            <person name="Zheng C.-J."/>
            <person name="Schuster L."/>
            <person name="Cowan T.M."/>
            <person name="Smanski M.J."/>
            <person name="Chevrette M.G."/>
            <person name="De Carvalho L.P.S."/>
            <person name="Shen B."/>
        </authorList>
    </citation>
    <scope>NUCLEOTIDE SEQUENCE [LARGE SCALE GENOMIC DNA]</scope>
    <source>
        <strain evidence="3 4">NPDC050545</strain>
    </source>
</reference>
<dbReference type="InterPro" id="IPR042100">
    <property type="entry name" value="Bug_dom1"/>
</dbReference>
<dbReference type="RefSeq" id="WP_397090223.1">
    <property type="nucleotide sequence ID" value="NZ_JBITGY010000015.1"/>
</dbReference>
<protein>
    <submittedName>
        <fullName evidence="3">Bug family tripartite tricarboxylate transporter substrate binding protein</fullName>
    </submittedName>
</protein>
<dbReference type="Proteomes" id="UP001612741">
    <property type="component" value="Unassembled WGS sequence"/>
</dbReference>
<sequence>MGTHPLTPVSAIRLCVLTSILAVTATACAGRQAADQGGSWQPRQDVRLIIHASAGGASDLMARTAAKVLTDQKIVTRPVLAENREGGSGAVAYTYLLGQAGNPHYIAAFSGTYMSTPASNQADYRYTNYTNYSVVAEDASVLVVSAASPYRKLADLVRAAKDRPDTVRYGGTQTGGADSIVHYLLQQKTGTKLAYVPFDGGSEASAALLGGNVDVISSNPSEIKSLIDAGRIRPLAVSSTARIAGLDIPTFREQDVDLVSTQARGFIGPPRVSAAQRSYWENALTRMTESGQWRDYVRANFLQPSVHIGQNAQRYLDQEWQKYVSLYKELGLRPK</sequence>
<dbReference type="PANTHER" id="PTHR42928">
    <property type="entry name" value="TRICARBOXYLATE-BINDING PROTEIN"/>
    <property type="match status" value="1"/>
</dbReference>
<dbReference type="EMBL" id="JBITGY010000015">
    <property type="protein sequence ID" value="MFI6504479.1"/>
    <property type="molecule type" value="Genomic_DNA"/>
</dbReference>
<feature type="signal peptide" evidence="2">
    <location>
        <begin position="1"/>
        <end position="29"/>
    </location>
</feature>
<dbReference type="SUPFAM" id="SSF53850">
    <property type="entry name" value="Periplasmic binding protein-like II"/>
    <property type="match status" value="1"/>
</dbReference>
<gene>
    <name evidence="3" type="ORF">ACIBG2_44340</name>
</gene>
<dbReference type="InterPro" id="IPR005064">
    <property type="entry name" value="BUG"/>
</dbReference>
<evidence type="ECO:0000256" key="2">
    <source>
        <dbReference type="SAM" id="SignalP"/>
    </source>
</evidence>
<accession>A0ABW7ZAG4</accession>